<evidence type="ECO:0000256" key="1">
    <source>
        <dbReference type="SAM" id="Phobius"/>
    </source>
</evidence>
<reference evidence="2 3" key="1">
    <citation type="submission" date="2016-10" db="EMBL/GenBank/DDBJ databases">
        <authorList>
            <person name="de Groot N.N."/>
        </authorList>
    </citation>
    <scope>NUCLEOTIDE SEQUENCE [LARGE SCALE GENOMIC DNA]</scope>
    <source>
        <strain evidence="2 3">CGMCC 1.7054</strain>
    </source>
</reference>
<organism evidence="2 3">
    <name type="scientific">Micrococcus terreus</name>
    <dbReference type="NCBI Taxonomy" id="574650"/>
    <lineage>
        <taxon>Bacteria</taxon>
        <taxon>Bacillati</taxon>
        <taxon>Actinomycetota</taxon>
        <taxon>Actinomycetes</taxon>
        <taxon>Micrococcales</taxon>
        <taxon>Micrococcaceae</taxon>
        <taxon>Micrococcus</taxon>
    </lineage>
</organism>
<dbReference type="RefSeq" id="WP_091697720.1">
    <property type="nucleotide sequence ID" value="NZ_FPCG01000007.1"/>
</dbReference>
<protein>
    <recommendedName>
        <fullName evidence="4">DUF2178 domain-containing protein</fullName>
    </recommendedName>
</protein>
<accession>A0A1I7MNF5</accession>
<feature type="transmembrane region" description="Helical" evidence="1">
    <location>
        <begin position="121"/>
        <end position="142"/>
    </location>
</feature>
<evidence type="ECO:0000313" key="2">
    <source>
        <dbReference type="EMBL" id="SFV23451.1"/>
    </source>
</evidence>
<feature type="transmembrane region" description="Helical" evidence="1">
    <location>
        <begin position="69"/>
        <end position="93"/>
    </location>
</feature>
<evidence type="ECO:0000313" key="3">
    <source>
        <dbReference type="Proteomes" id="UP000198881"/>
    </source>
</evidence>
<feature type="transmembrane region" description="Helical" evidence="1">
    <location>
        <begin position="35"/>
        <end position="57"/>
    </location>
</feature>
<dbReference type="AlphaFoldDB" id="A0A1I7MNF5"/>
<dbReference type="OrthoDB" id="4420630at2"/>
<dbReference type="Proteomes" id="UP000198881">
    <property type="component" value="Unassembled WGS sequence"/>
</dbReference>
<sequence length="173" mass="18340">MDRSTGAQSSQSTEIHRHSSFWGRSARLGGGSGRLITVSLSLGLASAFALAAGATALGRAASPEMPEAWTWLFPVIFFCLAAPVACMAAWALLVDRSTVRGATSNPEDSIENRWYDRAAQATFHVVLPVVGVGAGLASITRWQADTGLLLMAIAVLMILVFAGSYLWAKRVDS</sequence>
<keyword evidence="1" id="KW-0812">Transmembrane</keyword>
<keyword evidence="1" id="KW-0472">Membrane</keyword>
<proteinExistence type="predicted"/>
<keyword evidence="1" id="KW-1133">Transmembrane helix</keyword>
<dbReference type="EMBL" id="FPCG01000007">
    <property type="protein sequence ID" value="SFV23451.1"/>
    <property type="molecule type" value="Genomic_DNA"/>
</dbReference>
<evidence type="ECO:0008006" key="4">
    <source>
        <dbReference type="Google" id="ProtNLM"/>
    </source>
</evidence>
<name>A0A1I7MNF5_9MICC</name>
<dbReference type="STRING" id="574650.SAMN04487966_10795"/>
<keyword evidence="3" id="KW-1185">Reference proteome</keyword>
<gene>
    <name evidence="2" type="ORF">SAMN04487966_10795</name>
</gene>
<feature type="transmembrane region" description="Helical" evidence="1">
    <location>
        <begin position="148"/>
        <end position="168"/>
    </location>
</feature>